<dbReference type="Proteomes" id="UP000681720">
    <property type="component" value="Unassembled WGS sequence"/>
</dbReference>
<name>A0A820GAS7_9BILA</name>
<evidence type="ECO:0000256" key="1">
    <source>
        <dbReference type="SAM" id="MobiDB-lite"/>
    </source>
</evidence>
<protein>
    <submittedName>
        <fullName evidence="5">Uncharacterized protein</fullName>
    </submittedName>
</protein>
<dbReference type="Proteomes" id="UP000676336">
    <property type="component" value="Unassembled WGS sequence"/>
</dbReference>
<dbReference type="EMBL" id="CAJOBF010009313">
    <property type="protein sequence ID" value="CAF4272797.1"/>
    <property type="molecule type" value="Genomic_DNA"/>
</dbReference>
<organism evidence="5 6">
    <name type="scientific">Rotaria magnacalcarata</name>
    <dbReference type="NCBI Taxonomy" id="392030"/>
    <lineage>
        <taxon>Eukaryota</taxon>
        <taxon>Metazoa</taxon>
        <taxon>Spiralia</taxon>
        <taxon>Gnathifera</taxon>
        <taxon>Rotifera</taxon>
        <taxon>Eurotatoria</taxon>
        <taxon>Bdelloidea</taxon>
        <taxon>Philodinida</taxon>
        <taxon>Philodinidae</taxon>
        <taxon>Rotaria</taxon>
    </lineage>
</organism>
<accession>A0A820GAS7</accession>
<dbReference type="Proteomes" id="UP000681967">
    <property type="component" value="Unassembled WGS sequence"/>
</dbReference>
<dbReference type="EMBL" id="CAJOBJ010000837">
    <property type="protein sequence ID" value="CAF3846698.1"/>
    <property type="molecule type" value="Genomic_DNA"/>
</dbReference>
<feature type="region of interest" description="Disordered" evidence="1">
    <location>
        <begin position="71"/>
        <end position="99"/>
    </location>
</feature>
<comment type="caution">
    <text evidence="5">The sequence shown here is derived from an EMBL/GenBank/DDBJ whole genome shotgun (WGS) entry which is preliminary data.</text>
</comment>
<feature type="compositionally biased region" description="Basic residues" evidence="1">
    <location>
        <begin position="71"/>
        <end position="90"/>
    </location>
</feature>
<evidence type="ECO:0000313" key="2">
    <source>
        <dbReference type="EMBL" id="CAF3846698.1"/>
    </source>
</evidence>
<dbReference type="EMBL" id="CAJOBI010004082">
    <property type="protein sequence ID" value="CAF3990310.1"/>
    <property type="molecule type" value="Genomic_DNA"/>
</dbReference>
<reference evidence="5" key="1">
    <citation type="submission" date="2021-02" db="EMBL/GenBank/DDBJ databases">
        <authorList>
            <person name="Nowell W R."/>
        </authorList>
    </citation>
    <scope>NUCLEOTIDE SEQUENCE</scope>
</reference>
<dbReference type="EMBL" id="CAJOBH010029778">
    <property type="protein sequence ID" value="CAF4270665.1"/>
    <property type="molecule type" value="Genomic_DNA"/>
</dbReference>
<sequence>MLLFKSTSTATIDLTKSKDFQHRTSQKQQSKPMLETIDDYLDDASPKTPFRQHPWVAGANNREIKHIVKKRYSHDRHHHRNRHSHHHHRPSSNPYPNSMGNQYPNTWANQYPNTWANQYPNSWGNSYPNSWANSNPNSWVNSNSMGIPPFQPRYRRSLSAVDETLDKPFQSAKIKATITSKVQH</sequence>
<proteinExistence type="predicted"/>
<dbReference type="AlphaFoldDB" id="A0A820GAS7"/>
<evidence type="ECO:0000313" key="4">
    <source>
        <dbReference type="EMBL" id="CAF4270665.1"/>
    </source>
</evidence>
<evidence type="ECO:0000313" key="6">
    <source>
        <dbReference type="Proteomes" id="UP000663842"/>
    </source>
</evidence>
<gene>
    <name evidence="4" type="ORF">BYL167_LOCUS26314</name>
    <name evidence="2" type="ORF">GIL414_LOCUS3721</name>
    <name evidence="3" type="ORF">SMN809_LOCUS11359</name>
    <name evidence="5" type="ORF">UXM345_LOCUS31905</name>
</gene>
<dbReference type="Proteomes" id="UP000663842">
    <property type="component" value="Unassembled WGS sequence"/>
</dbReference>
<evidence type="ECO:0000313" key="5">
    <source>
        <dbReference type="EMBL" id="CAF4272797.1"/>
    </source>
</evidence>
<evidence type="ECO:0000313" key="3">
    <source>
        <dbReference type="EMBL" id="CAF3990310.1"/>
    </source>
</evidence>